<dbReference type="Proteomes" id="UP001596494">
    <property type="component" value="Unassembled WGS sequence"/>
</dbReference>
<gene>
    <name evidence="1" type="ORF">ACFQMN_02405</name>
</gene>
<dbReference type="RefSeq" id="WP_289215518.1">
    <property type="nucleotide sequence ID" value="NZ_JAPVRC010000003.1"/>
</dbReference>
<keyword evidence="2" id="KW-1185">Reference proteome</keyword>
<accession>A0ABW2K0A5</accession>
<comment type="caution">
    <text evidence="1">The sequence shown here is derived from an EMBL/GenBank/DDBJ whole genome shotgun (WGS) entry which is preliminary data.</text>
</comment>
<evidence type="ECO:0000313" key="2">
    <source>
        <dbReference type="Proteomes" id="UP001596494"/>
    </source>
</evidence>
<dbReference type="Pfam" id="PF13376">
    <property type="entry name" value="OmdA"/>
    <property type="match status" value="1"/>
</dbReference>
<evidence type="ECO:0000313" key="1">
    <source>
        <dbReference type="EMBL" id="MFC7319737.1"/>
    </source>
</evidence>
<sequence length="216" mass="25674">MSIVDKLKLDQYNNLAVIDQPADYHLFTEQTNDLQSDHDAIFIFVENIEEMAAHTERVIKEQLLTDQGYLFLAYPKKGNKRYNTFIHRDEIFPALNIRKDYYLGDSDIKFSRLVSMDDVFTVIGFKREKKKANKTSAPSQKAADYEKHIPDVKRWLADHPQELDFYNELTPGYQKDWARHIYSAKQEKTREKRFHQMVELLSQGYKTLDLYRQQKK</sequence>
<organism evidence="1 2">
    <name type="scientific">Halobacillus campisalis</name>
    <dbReference type="NCBI Taxonomy" id="435909"/>
    <lineage>
        <taxon>Bacteria</taxon>
        <taxon>Bacillati</taxon>
        <taxon>Bacillota</taxon>
        <taxon>Bacilli</taxon>
        <taxon>Bacillales</taxon>
        <taxon>Bacillaceae</taxon>
        <taxon>Halobacillus</taxon>
    </lineage>
</organism>
<dbReference type="EMBL" id="JBHTBY010000001">
    <property type="protein sequence ID" value="MFC7319737.1"/>
    <property type="molecule type" value="Genomic_DNA"/>
</dbReference>
<proteinExistence type="predicted"/>
<name>A0ABW2K0A5_9BACI</name>
<protein>
    <submittedName>
        <fullName evidence="1">YdeI/OmpD-associated family protein</fullName>
    </submittedName>
</protein>
<reference evidence="2" key="1">
    <citation type="journal article" date="2019" name="Int. J. Syst. Evol. Microbiol.">
        <title>The Global Catalogue of Microorganisms (GCM) 10K type strain sequencing project: providing services to taxonomists for standard genome sequencing and annotation.</title>
        <authorList>
            <consortium name="The Broad Institute Genomics Platform"/>
            <consortium name="The Broad Institute Genome Sequencing Center for Infectious Disease"/>
            <person name="Wu L."/>
            <person name="Ma J."/>
        </authorList>
    </citation>
    <scope>NUCLEOTIDE SEQUENCE [LARGE SCALE GENOMIC DNA]</scope>
    <source>
        <strain evidence="2">CCUG 73951</strain>
    </source>
</reference>